<keyword evidence="2" id="KW-1185">Reference proteome</keyword>
<dbReference type="EMBL" id="KK583302">
    <property type="protein sequence ID" value="KDO20828.1"/>
    <property type="molecule type" value="Genomic_DNA"/>
</dbReference>
<evidence type="ECO:0000313" key="2">
    <source>
        <dbReference type="Proteomes" id="UP000030745"/>
    </source>
</evidence>
<organism evidence="1 2">
    <name type="scientific">Saprolegnia parasitica (strain CBS 223.65)</name>
    <dbReference type="NCBI Taxonomy" id="695850"/>
    <lineage>
        <taxon>Eukaryota</taxon>
        <taxon>Sar</taxon>
        <taxon>Stramenopiles</taxon>
        <taxon>Oomycota</taxon>
        <taxon>Saprolegniomycetes</taxon>
        <taxon>Saprolegniales</taxon>
        <taxon>Saprolegniaceae</taxon>
        <taxon>Saprolegnia</taxon>
    </lineage>
</organism>
<sequence length="112" mass="11350">MSGAACTSSDMKLLAGLLSSPPWTNCSSITSAAMVKSLYLEQKGTKTACEIPTCAANLIAVQAQMPNCLIANSNNSIKAFQAVLGCVLPTNAASTTLLSGLTMVVAVLLVGA</sequence>
<proteinExistence type="predicted"/>
<dbReference type="RefSeq" id="XP_012208486.1">
    <property type="nucleotide sequence ID" value="XM_012353096.1"/>
</dbReference>
<name>A0A067BRE8_SAPPC</name>
<protein>
    <recommendedName>
        <fullName evidence="3">Elicitin</fullName>
    </recommendedName>
</protein>
<dbReference type="VEuPathDB" id="FungiDB:SPRG_13643"/>
<dbReference type="GeneID" id="24135509"/>
<evidence type="ECO:0000313" key="1">
    <source>
        <dbReference type="EMBL" id="KDO20828.1"/>
    </source>
</evidence>
<dbReference type="KEGG" id="spar:SPRG_13643"/>
<gene>
    <name evidence="1" type="ORF">SPRG_13643</name>
</gene>
<accession>A0A067BRE8</accession>
<dbReference type="Proteomes" id="UP000030745">
    <property type="component" value="Unassembled WGS sequence"/>
</dbReference>
<dbReference type="AlphaFoldDB" id="A0A067BRE8"/>
<reference evidence="1 2" key="1">
    <citation type="journal article" date="2013" name="PLoS Genet.">
        <title>Distinctive expansion of potential virulence genes in the genome of the oomycete fish pathogen Saprolegnia parasitica.</title>
        <authorList>
            <person name="Jiang R.H."/>
            <person name="de Bruijn I."/>
            <person name="Haas B.J."/>
            <person name="Belmonte R."/>
            <person name="Lobach L."/>
            <person name="Christie J."/>
            <person name="van den Ackerveken G."/>
            <person name="Bottin A."/>
            <person name="Bulone V."/>
            <person name="Diaz-Moreno S.M."/>
            <person name="Dumas B."/>
            <person name="Fan L."/>
            <person name="Gaulin E."/>
            <person name="Govers F."/>
            <person name="Grenville-Briggs L.J."/>
            <person name="Horner N.R."/>
            <person name="Levin J.Z."/>
            <person name="Mammella M."/>
            <person name="Meijer H.J."/>
            <person name="Morris P."/>
            <person name="Nusbaum C."/>
            <person name="Oome S."/>
            <person name="Phillips A.J."/>
            <person name="van Rooyen D."/>
            <person name="Rzeszutek E."/>
            <person name="Saraiva M."/>
            <person name="Secombes C.J."/>
            <person name="Seidl M.F."/>
            <person name="Snel B."/>
            <person name="Stassen J.H."/>
            <person name="Sykes S."/>
            <person name="Tripathy S."/>
            <person name="van den Berg H."/>
            <person name="Vega-Arreguin J.C."/>
            <person name="Wawra S."/>
            <person name="Young S.K."/>
            <person name="Zeng Q."/>
            <person name="Dieguez-Uribeondo J."/>
            <person name="Russ C."/>
            <person name="Tyler B.M."/>
            <person name="van West P."/>
        </authorList>
    </citation>
    <scope>NUCLEOTIDE SEQUENCE [LARGE SCALE GENOMIC DNA]</scope>
    <source>
        <strain evidence="1 2">CBS 223.65</strain>
    </source>
</reference>
<evidence type="ECO:0008006" key="3">
    <source>
        <dbReference type="Google" id="ProtNLM"/>
    </source>
</evidence>